<organism evidence="1 2">
    <name type="scientific">Candidatus Hakubella thermalkaliphila</name>
    <dbReference type="NCBI Taxonomy" id="2754717"/>
    <lineage>
        <taxon>Bacteria</taxon>
        <taxon>Bacillati</taxon>
        <taxon>Actinomycetota</taxon>
        <taxon>Actinomycetota incertae sedis</taxon>
        <taxon>Candidatus Hakubellales</taxon>
        <taxon>Candidatus Hakubellaceae</taxon>
        <taxon>Candidatus Hakubella</taxon>
    </lineage>
</organism>
<dbReference type="Proteomes" id="UP000561271">
    <property type="component" value="Unassembled WGS sequence"/>
</dbReference>
<comment type="caution">
    <text evidence="1">The sequence shown here is derived from an EMBL/GenBank/DDBJ whole genome shotgun (WGS) entry which is preliminary data.</text>
</comment>
<dbReference type="RefSeq" id="WP_219853959.1">
    <property type="nucleotide sequence ID" value="NZ_BLSC01000103.1"/>
</dbReference>
<protein>
    <submittedName>
        <fullName evidence="1">Uncharacterized protein</fullName>
    </submittedName>
</protein>
<name>A0A6V8PYV7_9ACTN</name>
<reference evidence="1 2" key="1">
    <citation type="journal article" date="2020" name="Front. Microbiol.">
        <title>Single-cell genomics of novel Actinobacteria with the Wood-Ljungdahl pathway discovered in a serpentinizing system.</title>
        <authorList>
            <person name="Merino N."/>
            <person name="Kawai M."/>
            <person name="Boyd E.S."/>
            <person name="Colman D.R."/>
            <person name="McGlynn S.E."/>
            <person name="Nealson K.H."/>
            <person name="Kurokawa K."/>
            <person name="Hongoh Y."/>
        </authorList>
    </citation>
    <scope>NUCLEOTIDE SEQUENCE [LARGE SCALE GENOMIC DNA]</scope>
    <source>
        <strain evidence="1 2">S44</strain>
    </source>
</reference>
<evidence type="ECO:0000313" key="1">
    <source>
        <dbReference type="EMBL" id="GFP37527.1"/>
    </source>
</evidence>
<gene>
    <name evidence="1" type="ORF">HKBW3S44_01207</name>
</gene>
<dbReference type="AlphaFoldDB" id="A0A6V8PYV7"/>
<dbReference type="EMBL" id="BLSC01000103">
    <property type="protein sequence ID" value="GFP37527.1"/>
    <property type="molecule type" value="Genomic_DNA"/>
</dbReference>
<feature type="non-terminal residue" evidence="1">
    <location>
        <position position="1"/>
    </location>
</feature>
<evidence type="ECO:0000313" key="2">
    <source>
        <dbReference type="Proteomes" id="UP000561271"/>
    </source>
</evidence>
<accession>A0A6V8PYV7</accession>
<proteinExistence type="predicted"/>
<sequence length="69" mass="7566">NPIALCRLVAERLQAEGWHEPYELRGSRTDLWGTGGEIPPVYPAVLEVNAPVKPIFLECAVTPSSHLLS</sequence>